<feature type="compositionally biased region" description="Polar residues" evidence="1">
    <location>
        <begin position="622"/>
        <end position="634"/>
    </location>
</feature>
<sequence>MESVNSNADLIKNVWEIRFRDQVQKQQLEGVRAEQSALEKINREWQNRMGDKYKSQRRQEKKPPVPESAPPRPRISVSKTRSPETDNGPSGFPLGRRPLLKTLQKGDKLSLLKSSQPSGSVWSTSWKFSKAPGEGSNKPEGSEWGKSWKCLNFQPQLDGQAWIEQECTNCEQREVNLWEKTDRPIDTLPSLENQLSSEWETSWKYKKYGGKKMEGATNEPMSGPMARLMCLEASQRRNEENCSSEWSQSWQSTKPSDVCFEEDMAQNEESYQQGNGEQSECKWGSSWKYFNHQFHSVSNSSGKTSKVSGWAEAWKISKPVEKHDESSETSGDVLDSAPLDPNVYGVIIPVCRPEKYKLGSAQFCEGNNPMAEWGNSWEVAKNMSILESVKPRKKVEPKEKKDEGIKVEESEPDNGLPKRLKPKDRLEIRQNRMNLLLKCDLSYEWNEAWKLPRSQPKKDHCAKQDAAVLNGPMILQPHLKKRCLPDWKESWKCSRSRPSFGKPSATEWKDSSLLGYELRTGREQWMREIGIGKIQDKYEVFSLPKRGIKAEMLNSIGTKEKYTFSPEWKESCKSLKHQIRTEVVRTRPNRSRQFREPEKGETPASEWATAWKCTNGTLNQDSSLWDQGWSSTENVRQDRGAREHEHHNEEVPHNGPTGNRGWHDSWRFTRGQHRVEGATAAQPSALPAQRQQQRRRSPLAAGWEDSWRVSSTQCRQTLHDGPSMIEWSDSWEFSGINWYESPPQEKWLEESMEIRPRKTLHRVPKVGQFSRSFNPDVFKERVPPSEWMESWRVATLQRHHKRFTYKSYSHLFASLLEAEEVPSWGKTWKFVNLLPHQNKPLWDKGWETFEVEKQPPVPEYVPLSDVPQGKQSEWGMSWKVCGPQPLEWDDTPKVFHRKDKVLWSRRRCNDDLYSHLNSEALSQKLWGTSWKFMKSQSKLVPQISKTSSSQSDSSLIMPKINKTKKHIYSGIEKSSPPPKRWTDAAELAKTQPRTRRGPTRGAKGKTEAENMALEWVDSWMFSNDSMSSMEKTFLSEWGNSWKFLLAPYPTEKKSRKVKMAERVEVTVIDNKQLRDRWEDRANAFSEKAIFERKRVKKSALNGMAGSKDRFTRLFQEWNYRLALRSGLPTSGEKKAKEQSDFRKIVVAAPDEEQDEKVLQAKFKVTAAPRKQAPPPPPPPQKKREPRPAPPPKKDRAPKPKPEEKKPTRASQPARAPSAPKPAKAPSAPKPAKAPSAPKPAKAQSAPQPMTAPSAPQPMTAPAARSIVHKDLLSEAGWNESWKILKPLINMERALGTGREAFEFNVHKYRSVQLPHDDKQPASSEWNNSWTSMKNGEGKDYQVEPKPLRSFQQPESLNCSEWEQSWKFQNFEFNQQVEAWGQEWSGYRRQPRDNSSADAQLGGDAPQGWEESWKSFKPPPKQENEHLELEDYWYKEFLDLYKHGVFCPGWNDSWKVQEVKTQCKAFGEACLKDWAESWKCSCQPSWCEESMHLRHRHHVWLMSKRLMCNKLKSSRLQGELPSEWTSESWKCLKTQTQSQEMESISAEVDVSNVPMHLQFHMLNTSFPSWDESWSVSRMPRSRDETQPKPQWGNSWKISNSNPSARSDIKQDIVSWSNEHKAYMESDTDHMKEHITPSEWSGSWQTMKPPAQSETEPQQDFTEAQDSLPNHVHLIENLLLDWNDSWRSSNNHASSNTLSLSKWSESWRFSNPNHPDALRQKETNRQKNSGLKYQEGPLTGEPQFTEWSESWMYLKFDSQKPETPREDNGEWGESWRVLNPQLYLKKEAWSEQEFAGEFDDLRLQPSFLLKEDKKVLSPELSMSEWNESWKFWKQEAEHEKK</sequence>
<feature type="compositionally biased region" description="Low complexity" evidence="1">
    <location>
        <begin position="680"/>
        <end position="691"/>
    </location>
</feature>
<dbReference type="RefSeq" id="XP_031414636.1">
    <property type="nucleotide sequence ID" value="XM_031558776.2"/>
</dbReference>
<feature type="compositionally biased region" description="Polar residues" evidence="1">
    <location>
        <begin position="1586"/>
        <end position="1603"/>
    </location>
</feature>
<name>A0A6P8EQH4_CLUHA</name>
<dbReference type="Proteomes" id="UP000515152">
    <property type="component" value="Chromosome 21"/>
</dbReference>
<feature type="region of interest" description="Disordered" evidence="1">
    <location>
        <begin position="676"/>
        <end position="704"/>
    </location>
</feature>
<feature type="region of interest" description="Disordered" evidence="1">
    <location>
        <begin position="1164"/>
        <end position="1262"/>
    </location>
</feature>
<feature type="region of interest" description="Disordered" evidence="1">
    <location>
        <begin position="1637"/>
        <end position="1662"/>
    </location>
</feature>
<feature type="compositionally biased region" description="Basic and acidic residues" evidence="1">
    <location>
        <begin position="1181"/>
        <end position="1206"/>
    </location>
</feature>
<feature type="compositionally biased region" description="Polar residues" evidence="1">
    <location>
        <begin position="112"/>
        <end position="127"/>
    </location>
</feature>
<feature type="region of interest" description="Disordered" evidence="1">
    <location>
        <begin position="622"/>
        <end position="661"/>
    </location>
</feature>
<feature type="region of interest" description="Disordered" evidence="1">
    <location>
        <begin position="110"/>
        <end position="143"/>
    </location>
</feature>
<accession>A0A6P8EQH4</accession>
<feature type="compositionally biased region" description="Low complexity" evidence="1">
    <location>
        <begin position="1209"/>
        <end position="1248"/>
    </location>
</feature>
<proteinExistence type="predicted"/>
<dbReference type="KEGG" id="char:105911840"/>
<evidence type="ECO:0000256" key="1">
    <source>
        <dbReference type="SAM" id="MobiDB-lite"/>
    </source>
</evidence>
<feature type="compositionally biased region" description="Basic and acidic residues" evidence="1">
    <location>
        <begin position="40"/>
        <end position="64"/>
    </location>
</feature>
<feature type="region of interest" description="Disordered" evidence="1">
    <location>
        <begin position="391"/>
        <end position="420"/>
    </location>
</feature>
<reference evidence="3" key="1">
    <citation type="submission" date="2025-08" db="UniProtKB">
        <authorList>
            <consortium name="RefSeq"/>
        </authorList>
    </citation>
    <scope>IDENTIFICATION</scope>
</reference>
<dbReference type="GeneID" id="105911840"/>
<feature type="region of interest" description="Disordered" evidence="1">
    <location>
        <begin position="29"/>
        <end position="98"/>
    </location>
</feature>
<organism evidence="2 3">
    <name type="scientific">Clupea harengus</name>
    <name type="common">Atlantic herring</name>
    <dbReference type="NCBI Taxonomy" id="7950"/>
    <lineage>
        <taxon>Eukaryota</taxon>
        <taxon>Metazoa</taxon>
        <taxon>Chordata</taxon>
        <taxon>Craniata</taxon>
        <taxon>Vertebrata</taxon>
        <taxon>Euteleostomi</taxon>
        <taxon>Actinopterygii</taxon>
        <taxon>Neopterygii</taxon>
        <taxon>Teleostei</taxon>
        <taxon>Clupei</taxon>
        <taxon>Clupeiformes</taxon>
        <taxon>Clupeoidei</taxon>
        <taxon>Clupeidae</taxon>
        <taxon>Clupea</taxon>
    </lineage>
</organism>
<gene>
    <name evidence="3" type="primary">LOC105911840</name>
</gene>
<feature type="compositionally biased region" description="Basic and acidic residues" evidence="1">
    <location>
        <begin position="1714"/>
        <end position="1723"/>
    </location>
</feature>
<feature type="region of interest" description="Disordered" evidence="1">
    <location>
        <begin position="1578"/>
        <end position="1606"/>
    </location>
</feature>
<feature type="region of interest" description="Disordered" evidence="1">
    <location>
        <begin position="1387"/>
        <end position="1421"/>
    </location>
</feature>
<protein>
    <submittedName>
        <fullName evidence="3">Uncharacterized protein LOC105911840</fullName>
    </submittedName>
</protein>
<feature type="compositionally biased region" description="Polar residues" evidence="1">
    <location>
        <begin position="77"/>
        <end position="88"/>
    </location>
</feature>
<evidence type="ECO:0000313" key="2">
    <source>
        <dbReference type="Proteomes" id="UP000515152"/>
    </source>
</evidence>
<dbReference type="OrthoDB" id="8963587at2759"/>
<feature type="region of interest" description="Disordered" evidence="1">
    <location>
        <begin position="1314"/>
        <end position="1342"/>
    </location>
</feature>
<keyword evidence="2" id="KW-1185">Reference proteome</keyword>
<evidence type="ECO:0000313" key="3">
    <source>
        <dbReference type="RefSeq" id="XP_031414636.1"/>
    </source>
</evidence>
<feature type="region of interest" description="Disordered" evidence="1">
    <location>
        <begin position="1709"/>
        <end position="1737"/>
    </location>
</feature>
<feature type="compositionally biased region" description="Basic and acidic residues" evidence="1">
    <location>
        <begin position="635"/>
        <end position="652"/>
    </location>
</feature>
<feature type="compositionally biased region" description="Polar residues" evidence="1">
    <location>
        <begin position="1320"/>
        <end position="1333"/>
    </location>
</feature>
<feature type="compositionally biased region" description="Basic and acidic residues" evidence="1">
    <location>
        <begin position="394"/>
        <end position="409"/>
    </location>
</feature>